<sequence>MISSEYTYTLSFYMDGVLQPVAPTDRALTVKNSCQPGAYCFIFHPINQPNPPLVRICPIDPPPPLPAENLLTAEEIAIGPAELEVEETLINF</sequence>
<dbReference type="Proteomes" id="UP001352852">
    <property type="component" value="Unassembled WGS sequence"/>
</dbReference>
<proteinExistence type="predicted"/>
<name>A0ABU7EQI0_9TELE</name>
<evidence type="ECO:0000313" key="1">
    <source>
        <dbReference type="EMBL" id="MED6289051.1"/>
    </source>
</evidence>
<accession>A0ABU7EQI0</accession>
<reference evidence="1 2" key="1">
    <citation type="submission" date="2021-06" db="EMBL/GenBank/DDBJ databases">
        <authorList>
            <person name="Palmer J.M."/>
        </authorList>
    </citation>
    <scope>NUCLEOTIDE SEQUENCE [LARGE SCALE GENOMIC DNA]</scope>
    <source>
        <strain evidence="1 2">CL_MEX2019</strain>
        <tissue evidence="1">Muscle</tissue>
    </source>
</reference>
<gene>
    <name evidence="1" type="ORF">CHARACLAT_032359</name>
</gene>
<dbReference type="EMBL" id="JAHUTJ010063107">
    <property type="protein sequence ID" value="MED6289051.1"/>
    <property type="molecule type" value="Genomic_DNA"/>
</dbReference>
<keyword evidence="2" id="KW-1185">Reference proteome</keyword>
<evidence type="ECO:0000313" key="2">
    <source>
        <dbReference type="Proteomes" id="UP001352852"/>
    </source>
</evidence>
<organism evidence="1 2">
    <name type="scientific">Characodon lateralis</name>
    <dbReference type="NCBI Taxonomy" id="208331"/>
    <lineage>
        <taxon>Eukaryota</taxon>
        <taxon>Metazoa</taxon>
        <taxon>Chordata</taxon>
        <taxon>Craniata</taxon>
        <taxon>Vertebrata</taxon>
        <taxon>Euteleostomi</taxon>
        <taxon>Actinopterygii</taxon>
        <taxon>Neopterygii</taxon>
        <taxon>Teleostei</taxon>
        <taxon>Neoteleostei</taxon>
        <taxon>Acanthomorphata</taxon>
        <taxon>Ovalentaria</taxon>
        <taxon>Atherinomorphae</taxon>
        <taxon>Cyprinodontiformes</taxon>
        <taxon>Goodeidae</taxon>
        <taxon>Characodon</taxon>
    </lineage>
</organism>
<comment type="caution">
    <text evidence="1">The sequence shown here is derived from an EMBL/GenBank/DDBJ whole genome shotgun (WGS) entry which is preliminary data.</text>
</comment>
<protein>
    <submittedName>
        <fullName evidence="1">Uncharacterized protein</fullName>
    </submittedName>
</protein>